<name>A0A1B6NS87_9ZZZZ</name>
<proteinExistence type="predicted"/>
<organism evidence="1">
    <name type="scientific">marine sediment metagenome</name>
    <dbReference type="NCBI Taxonomy" id="412755"/>
    <lineage>
        <taxon>unclassified sequences</taxon>
        <taxon>metagenomes</taxon>
        <taxon>ecological metagenomes</taxon>
    </lineage>
</organism>
<evidence type="ECO:0000313" key="1">
    <source>
        <dbReference type="EMBL" id="KTF06340.1"/>
    </source>
</evidence>
<protein>
    <recommendedName>
        <fullName evidence="2">ABC transmembrane type-1 domain-containing protein</fullName>
    </recommendedName>
</protein>
<comment type="caution">
    <text evidence="1">The sequence shown here is derived from an EMBL/GenBank/DDBJ whole genome shotgun (WGS) entry which is preliminary data.</text>
</comment>
<accession>A0A1B6NS87</accession>
<reference evidence="1" key="1">
    <citation type="submission" date="2013-11" db="EMBL/GenBank/DDBJ databases">
        <title>Microbial diversity, functional groups and degradation webs in Northern and Southern Mediterranean and Red Sea marine crude oil polluted sites.</title>
        <authorList>
            <person name="Daffonchio D."/>
            <person name="Mapelli F."/>
            <person name="Ferrer M."/>
            <person name="Richter M."/>
            <person name="Cherif A."/>
            <person name="Malkawi H.I."/>
            <person name="Yakimov M.M."/>
            <person name="Abdel-Fattah Y.R."/>
            <person name="Blaghen M."/>
            <person name="Golyshin P.N."/>
            <person name="Kalogerakis N."/>
            <person name="Boon N."/>
            <person name="Magagnini M."/>
            <person name="Fava F."/>
        </authorList>
    </citation>
    <scope>NUCLEOTIDE SEQUENCE</scope>
</reference>
<dbReference type="AlphaFoldDB" id="A0A1B6NS87"/>
<dbReference type="EMBL" id="AYSL01001215">
    <property type="protein sequence ID" value="KTF06340.1"/>
    <property type="molecule type" value="Genomic_DNA"/>
</dbReference>
<feature type="non-terminal residue" evidence="1">
    <location>
        <position position="35"/>
    </location>
</feature>
<sequence length="35" mass="4077">MFSVYVIIPIFQSVWVSFHDWDGLGPMTWVGLANY</sequence>
<gene>
    <name evidence="1" type="ORF">MGSAQ_002165</name>
</gene>
<evidence type="ECO:0008006" key="2">
    <source>
        <dbReference type="Google" id="ProtNLM"/>
    </source>
</evidence>